<dbReference type="PRINTS" id="PR01003">
    <property type="entry name" value="FLGFLIH"/>
</dbReference>
<dbReference type="GO" id="GO:0015031">
    <property type="term" value="P:protein transport"/>
    <property type="evidence" value="ECO:0007669"/>
    <property type="project" value="UniProtKB-KW"/>
</dbReference>
<evidence type="ECO:0000256" key="3">
    <source>
        <dbReference type="ARBA" id="ARBA00006602"/>
    </source>
</evidence>
<dbReference type="GO" id="GO:0003774">
    <property type="term" value="F:cytoskeletal motor activity"/>
    <property type="evidence" value="ECO:0007669"/>
    <property type="project" value="InterPro"/>
</dbReference>
<sequence>MASSSDPSGSTFAQRLERHERVPRVDLPEPSGLARAASATYARFIPREELGRAVAWVPDSLDTRLRREADKAAGNEPPPAPAPVDPEVQRAARQAQLQARLAEVFEQGRQLGCEETAERMRAEASEALTSFRQQQASEVGAPVAALLVQFQQGIDALEQSLARRLAGIAMQMARQVVRSELQTSATLVVDVTQEALAEVLLSARHITVKVHPEDLAWIEQGCADAFEARGARLIADTHIERGGCLVESDLGVVDARLATRWASAVAAMGAPVLADVDTSDHRAATP</sequence>
<keyword evidence="12" id="KW-0966">Cell projection</keyword>
<keyword evidence="5" id="KW-0813">Transport</keyword>
<accession>A0A7Y9QXS9</accession>
<evidence type="ECO:0000256" key="4">
    <source>
        <dbReference type="ARBA" id="ARBA00016507"/>
    </source>
</evidence>
<dbReference type="GO" id="GO:0009288">
    <property type="term" value="C:bacterial-type flagellum"/>
    <property type="evidence" value="ECO:0007669"/>
    <property type="project" value="InterPro"/>
</dbReference>
<proteinExistence type="inferred from homology"/>
<keyword evidence="13" id="KW-1185">Reference proteome</keyword>
<evidence type="ECO:0000256" key="2">
    <source>
        <dbReference type="ARBA" id="ARBA00004496"/>
    </source>
</evidence>
<evidence type="ECO:0000259" key="11">
    <source>
        <dbReference type="Pfam" id="PF02108"/>
    </source>
</evidence>
<comment type="function">
    <text evidence="1">Needed for flagellar regrowth and assembly.</text>
</comment>
<evidence type="ECO:0000313" key="12">
    <source>
        <dbReference type="EMBL" id="NYG33396.1"/>
    </source>
</evidence>
<gene>
    <name evidence="12" type="ORF">BDD16_002382</name>
</gene>
<dbReference type="GO" id="GO:0005829">
    <property type="term" value="C:cytosol"/>
    <property type="evidence" value="ECO:0007669"/>
    <property type="project" value="TreeGrafter"/>
</dbReference>
<comment type="similarity">
    <text evidence="3">Belongs to the FliH family.</text>
</comment>
<feature type="region of interest" description="Disordered" evidence="10">
    <location>
        <begin position="1"/>
        <end position="30"/>
    </location>
</feature>
<comment type="subcellular location">
    <subcellularLocation>
        <location evidence="2">Cytoplasm</location>
    </subcellularLocation>
</comment>
<keyword evidence="7" id="KW-1005">Bacterial flagellum biogenesis</keyword>
<dbReference type="Pfam" id="PF02108">
    <property type="entry name" value="FliH"/>
    <property type="match status" value="1"/>
</dbReference>
<evidence type="ECO:0000256" key="9">
    <source>
        <dbReference type="ARBA" id="ARBA00023225"/>
    </source>
</evidence>
<dbReference type="InterPro" id="IPR051472">
    <property type="entry name" value="T3SS_Stator/FliH"/>
</dbReference>
<comment type="caution">
    <text evidence="12">The sequence shown here is derived from an EMBL/GenBank/DDBJ whole genome shotgun (WGS) entry which is preliminary data.</text>
</comment>
<dbReference type="PANTHER" id="PTHR34982">
    <property type="entry name" value="YOP PROTEINS TRANSLOCATION PROTEIN L"/>
    <property type="match status" value="1"/>
</dbReference>
<evidence type="ECO:0000256" key="6">
    <source>
        <dbReference type="ARBA" id="ARBA00022490"/>
    </source>
</evidence>
<feature type="region of interest" description="Disordered" evidence="10">
    <location>
        <begin position="69"/>
        <end position="93"/>
    </location>
</feature>
<evidence type="ECO:0000313" key="13">
    <source>
        <dbReference type="Proteomes" id="UP000518288"/>
    </source>
</evidence>
<dbReference type="RefSeq" id="WP_179634165.1">
    <property type="nucleotide sequence ID" value="NZ_JACCFH010000001.1"/>
</dbReference>
<evidence type="ECO:0000256" key="7">
    <source>
        <dbReference type="ARBA" id="ARBA00022795"/>
    </source>
</evidence>
<keyword evidence="12" id="KW-0282">Flagellum</keyword>
<dbReference type="AlphaFoldDB" id="A0A7Y9QXS9"/>
<dbReference type="Proteomes" id="UP000518288">
    <property type="component" value="Unassembled WGS sequence"/>
</dbReference>
<dbReference type="GO" id="GO:0044781">
    <property type="term" value="P:bacterial-type flagellum organization"/>
    <property type="evidence" value="ECO:0007669"/>
    <property type="project" value="UniProtKB-KW"/>
</dbReference>
<keyword evidence="6" id="KW-0963">Cytoplasm</keyword>
<keyword evidence="9" id="KW-1006">Bacterial flagellum protein export</keyword>
<feature type="compositionally biased region" description="Basic and acidic residues" evidence="10">
    <location>
        <begin position="15"/>
        <end position="27"/>
    </location>
</feature>
<reference evidence="12 13" key="1">
    <citation type="submission" date="2020-07" db="EMBL/GenBank/DDBJ databases">
        <title>Genomic Encyclopedia of Archaeal and Bacterial Type Strains, Phase II (KMG-II): from individual species to whole genera.</title>
        <authorList>
            <person name="Goeker M."/>
        </authorList>
    </citation>
    <scope>NUCLEOTIDE SEQUENCE [LARGE SCALE GENOMIC DNA]</scope>
    <source>
        <strain evidence="12 13">DSM 21226</strain>
    </source>
</reference>
<dbReference type="EMBL" id="JACCFH010000001">
    <property type="protein sequence ID" value="NYG33396.1"/>
    <property type="molecule type" value="Genomic_DNA"/>
</dbReference>
<keyword evidence="8" id="KW-0653">Protein transport</keyword>
<dbReference type="GO" id="GO:0071973">
    <property type="term" value="P:bacterial-type flagellum-dependent cell motility"/>
    <property type="evidence" value="ECO:0007669"/>
    <property type="project" value="InterPro"/>
</dbReference>
<feature type="compositionally biased region" description="Polar residues" evidence="10">
    <location>
        <begin position="1"/>
        <end position="13"/>
    </location>
</feature>
<dbReference type="InterPro" id="IPR018035">
    <property type="entry name" value="Flagellar_FliH/T3SS_HrpE"/>
</dbReference>
<protein>
    <recommendedName>
        <fullName evidence="4">Flagellar assembly protein FliH</fullName>
    </recommendedName>
</protein>
<keyword evidence="12" id="KW-0969">Cilium</keyword>
<evidence type="ECO:0000256" key="10">
    <source>
        <dbReference type="SAM" id="MobiDB-lite"/>
    </source>
</evidence>
<dbReference type="InterPro" id="IPR000563">
    <property type="entry name" value="Flag_FliH"/>
</dbReference>
<evidence type="ECO:0000256" key="5">
    <source>
        <dbReference type="ARBA" id="ARBA00022448"/>
    </source>
</evidence>
<evidence type="ECO:0000256" key="1">
    <source>
        <dbReference type="ARBA" id="ARBA00003041"/>
    </source>
</evidence>
<dbReference type="PANTHER" id="PTHR34982:SF1">
    <property type="entry name" value="FLAGELLAR ASSEMBLY PROTEIN FLIH"/>
    <property type="match status" value="1"/>
</dbReference>
<organism evidence="12 13">
    <name type="scientific">Sphaerotilus montanus</name>
    <dbReference type="NCBI Taxonomy" id="522889"/>
    <lineage>
        <taxon>Bacteria</taxon>
        <taxon>Pseudomonadati</taxon>
        <taxon>Pseudomonadota</taxon>
        <taxon>Betaproteobacteria</taxon>
        <taxon>Burkholderiales</taxon>
        <taxon>Sphaerotilaceae</taxon>
        <taxon>Sphaerotilus</taxon>
    </lineage>
</organism>
<evidence type="ECO:0000256" key="8">
    <source>
        <dbReference type="ARBA" id="ARBA00022927"/>
    </source>
</evidence>
<name>A0A7Y9QXS9_9BURK</name>
<feature type="domain" description="Flagellar assembly protein FliH/Type III secretion system HrpE" evidence="11">
    <location>
        <begin position="142"/>
        <end position="262"/>
    </location>
</feature>